<comment type="caution">
    <text evidence="1">The sequence shown here is derived from an EMBL/GenBank/DDBJ whole genome shotgun (WGS) entry which is preliminary data.</text>
</comment>
<evidence type="ECO:0000313" key="2">
    <source>
        <dbReference type="Proteomes" id="UP001164250"/>
    </source>
</evidence>
<protein>
    <submittedName>
        <fullName evidence="1">Uncharacterized protein</fullName>
    </submittedName>
</protein>
<evidence type="ECO:0000313" key="1">
    <source>
        <dbReference type="EMBL" id="KAJ0075849.1"/>
    </source>
</evidence>
<name>A0ACC0ZUT2_9ROSI</name>
<keyword evidence="2" id="KW-1185">Reference proteome</keyword>
<dbReference type="Proteomes" id="UP001164250">
    <property type="component" value="Chromosome 15"/>
</dbReference>
<dbReference type="EMBL" id="CM047910">
    <property type="protein sequence ID" value="KAJ0075849.1"/>
    <property type="molecule type" value="Genomic_DNA"/>
</dbReference>
<accession>A0ACC0ZUT2</accession>
<proteinExistence type="predicted"/>
<reference evidence="2" key="1">
    <citation type="journal article" date="2023" name="G3 (Bethesda)">
        <title>Genome assembly and association tests identify interacting loci associated with vigor, precocity, and sex in interspecific pistachio rootstocks.</title>
        <authorList>
            <person name="Palmer W."/>
            <person name="Jacygrad E."/>
            <person name="Sagayaradj S."/>
            <person name="Cavanaugh K."/>
            <person name="Han R."/>
            <person name="Bertier L."/>
            <person name="Beede B."/>
            <person name="Kafkas S."/>
            <person name="Golino D."/>
            <person name="Preece J."/>
            <person name="Michelmore R."/>
        </authorList>
    </citation>
    <scope>NUCLEOTIDE SEQUENCE [LARGE SCALE GENOMIC DNA]</scope>
</reference>
<organism evidence="1 2">
    <name type="scientific">Pistacia atlantica</name>
    <dbReference type="NCBI Taxonomy" id="434234"/>
    <lineage>
        <taxon>Eukaryota</taxon>
        <taxon>Viridiplantae</taxon>
        <taxon>Streptophyta</taxon>
        <taxon>Embryophyta</taxon>
        <taxon>Tracheophyta</taxon>
        <taxon>Spermatophyta</taxon>
        <taxon>Magnoliopsida</taxon>
        <taxon>eudicotyledons</taxon>
        <taxon>Gunneridae</taxon>
        <taxon>Pentapetalae</taxon>
        <taxon>rosids</taxon>
        <taxon>malvids</taxon>
        <taxon>Sapindales</taxon>
        <taxon>Anacardiaceae</taxon>
        <taxon>Pistacia</taxon>
    </lineage>
</organism>
<gene>
    <name evidence="1" type="ORF">Patl1_33312</name>
</gene>
<sequence length="122" mass="14201">MPSLAPFDINGMKEERQATTFDMVLDGSDLVGHARTDYKKEEMEIVMCAARLCLSHLSSRRPTMKTDLKKKPKYLPTITIRWYAKRFLHPDIVAAYEYIFIWDEDLGVEHFNGEKFTEEKPG</sequence>